<evidence type="ECO:0000256" key="1">
    <source>
        <dbReference type="ARBA" id="ARBA00004123"/>
    </source>
</evidence>
<dbReference type="FunCoup" id="E1ZXA2">
    <property type="interactions" value="89"/>
</dbReference>
<keyword evidence="3" id="KW-0863">Zinc-finger</keyword>
<dbReference type="PANTHER" id="PTHR13316:SF0">
    <property type="entry name" value="ZINC FINGER CCHC DOMAIN-CONTAINING PROTEIN 8"/>
    <property type="match status" value="1"/>
</dbReference>
<dbReference type="OrthoDB" id="8026949at2759"/>
<protein>
    <submittedName>
        <fullName evidence="8">Zinc finger CCHC domain-containing protein 8</fullName>
    </submittedName>
</protein>
<feature type="compositionally biased region" description="Polar residues" evidence="6">
    <location>
        <begin position="455"/>
        <end position="470"/>
    </location>
</feature>
<proteinExistence type="predicted"/>
<dbReference type="STRING" id="104421.E1ZXA2"/>
<keyword evidence="4" id="KW-0862">Zinc</keyword>
<dbReference type="GO" id="GO:0008270">
    <property type="term" value="F:zinc ion binding"/>
    <property type="evidence" value="ECO:0007669"/>
    <property type="project" value="UniProtKB-KW"/>
</dbReference>
<dbReference type="InterPro" id="IPR006568">
    <property type="entry name" value="PSP_pro-rich"/>
</dbReference>
<evidence type="ECO:0000256" key="5">
    <source>
        <dbReference type="ARBA" id="ARBA00023242"/>
    </source>
</evidence>
<dbReference type="PANTHER" id="PTHR13316">
    <property type="entry name" value="ZINC FINGER, CCHC DOMAIN CONTAINING 8"/>
    <property type="match status" value="1"/>
</dbReference>
<gene>
    <name evidence="8" type="ORF">EAG_14104</name>
</gene>
<evidence type="ECO:0000313" key="9">
    <source>
        <dbReference type="Proteomes" id="UP000000311"/>
    </source>
</evidence>
<dbReference type="InterPro" id="IPR052115">
    <property type="entry name" value="NEXT_complex_subunit_ZCCHC8"/>
</dbReference>
<dbReference type="GO" id="GO:0071013">
    <property type="term" value="C:catalytic step 2 spliceosome"/>
    <property type="evidence" value="ECO:0007669"/>
    <property type="project" value="TreeGrafter"/>
</dbReference>
<organism evidence="9">
    <name type="scientific">Camponotus floridanus</name>
    <name type="common">Florida carpenter ant</name>
    <dbReference type="NCBI Taxonomy" id="104421"/>
    <lineage>
        <taxon>Eukaryota</taxon>
        <taxon>Metazoa</taxon>
        <taxon>Ecdysozoa</taxon>
        <taxon>Arthropoda</taxon>
        <taxon>Hexapoda</taxon>
        <taxon>Insecta</taxon>
        <taxon>Pterygota</taxon>
        <taxon>Neoptera</taxon>
        <taxon>Endopterygota</taxon>
        <taxon>Hymenoptera</taxon>
        <taxon>Apocrita</taxon>
        <taxon>Aculeata</taxon>
        <taxon>Formicoidea</taxon>
        <taxon>Formicidae</taxon>
        <taxon>Formicinae</taxon>
        <taxon>Camponotus</taxon>
    </lineage>
</organism>
<evidence type="ECO:0000256" key="6">
    <source>
        <dbReference type="SAM" id="MobiDB-lite"/>
    </source>
</evidence>
<evidence type="ECO:0000256" key="4">
    <source>
        <dbReference type="ARBA" id="ARBA00022833"/>
    </source>
</evidence>
<reference evidence="8 9" key="1">
    <citation type="journal article" date="2010" name="Science">
        <title>Genomic comparison of the ants Camponotus floridanus and Harpegnathos saltator.</title>
        <authorList>
            <person name="Bonasio R."/>
            <person name="Zhang G."/>
            <person name="Ye C."/>
            <person name="Mutti N.S."/>
            <person name="Fang X."/>
            <person name="Qin N."/>
            <person name="Donahue G."/>
            <person name="Yang P."/>
            <person name="Li Q."/>
            <person name="Li C."/>
            <person name="Zhang P."/>
            <person name="Huang Z."/>
            <person name="Berger S.L."/>
            <person name="Reinberg D."/>
            <person name="Wang J."/>
            <person name="Liebig J."/>
        </authorList>
    </citation>
    <scope>NUCLEOTIDE SEQUENCE [LARGE SCALE GENOMIC DNA]</scope>
    <source>
        <strain evidence="9">C129</strain>
    </source>
</reference>
<keyword evidence="9" id="KW-1185">Reference proteome</keyword>
<dbReference type="EMBL" id="GL435030">
    <property type="protein sequence ID" value="EFN74192.1"/>
    <property type="molecule type" value="Genomic_DNA"/>
</dbReference>
<evidence type="ECO:0000259" key="7">
    <source>
        <dbReference type="SMART" id="SM00581"/>
    </source>
</evidence>
<dbReference type="GO" id="GO:0003723">
    <property type="term" value="F:RNA binding"/>
    <property type="evidence" value="ECO:0007669"/>
    <property type="project" value="TreeGrafter"/>
</dbReference>
<evidence type="ECO:0000313" key="8">
    <source>
        <dbReference type="EMBL" id="EFN74192.1"/>
    </source>
</evidence>
<evidence type="ECO:0000256" key="3">
    <source>
        <dbReference type="ARBA" id="ARBA00022771"/>
    </source>
</evidence>
<evidence type="ECO:0000256" key="2">
    <source>
        <dbReference type="ARBA" id="ARBA00022723"/>
    </source>
</evidence>
<dbReference type="OMA" id="DAEVPHG"/>
<dbReference type="SMART" id="SM00581">
    <property type="entry name" value="PSP"/>
    <property type="match status" value="1"/>
</dbReference>
<feature type="region of interest" description="Disordered" evidence="6">
    <location>
        <begin position="430"/>
        <end position="474"/>
    </location>
</feature>
<feature type="domain" description="PSP proline-rich" evidence="7">
    <location>
        <begin position="262"/>
        <end position="314"/>
    </location>
</feature>
<dbReference type="AlphaFoldDB" id="E1ZXA2"/>
<name>E1ZXA2_CAMFO</name>
<feature type="region of interest" description="Disordered" evidence="6">
    <location>
        <begin position="50"/>
        <end position="87"/>
    </location>
</feature>
<sequence length="665" mass="74398">MNSGIHVLNPNMETIPLDSTITIEDTESETDMIELDSSCDTDIACLDGNPIYDPKNNENSSPIDDIDATNDEVTTHSSKDLQSVSSNDDVRQPIFKVMFRDESVSRQYRQQIKDFLHSLVQLKPSNKQDVNVSSLILEVWDNKDSSKDQELSIDIEDNNALNDSTENTDVCDSLFMIDKKPTFLNDLDVPTYGQKYEDITEESNSVTRKGYMPKLNCFNCNGNHNFRDCPLPKNQNNINKNRKEFMKNNSGVRYHMSEDQRFSHMIPGQLSHKLRKALGLKDNQLPKHIYRMRLLGYPPGWLEEARLQHSGLSLFNSDGIAETDPNEEEGEIITDIDRDQYDIKKIYDFPGFNVPSPPGTIDDSHKYRAPKIQPMHSKEIMLLYLQGKKTDDGYKRKKLKLSTSIVNALDMSSDMDIEDTGGENVVENVPVNGHFIPPLPTESVQTPPAPPPSELFQSITEDSDSQSQELPSLDSVDDIVLTANSPSLSDLESTKKKLLIELEDNSSQSNSGSTSLKNDLNNTFAAFSSIAVTAQSNCSSISQECSNADKDSIGSGSQFHLSLNNELNSKLDMSIPNETMSQFSSTPILSSKFLNTSQTSVKSVHLGTPILQSTSPYNKLPSSEKFSKDICDVINFENLPDTTGKYEQMTGVLQKVRNTMARLHQ</sequence>
<dbReference type="KEGG" id="cfo:105253080"/>
<accession>E1ZXA2</accession>
<comment type="subcellular location">
    <subcellularLocation>
        <location evidence="1">Nucleus</location>
    </subcellularLocation>
</comment>
<keyword evidence="5" id="KW-0539">Nucleus</keyword>
<dbReference type="Proteomes" id="UP000000311">
    <property type="component" value="Unassembled WGS sequence"/>
</dbReference>
<keyword evidence="2" id="KW-0479">Metal-binding</keyword>
<dbReference type="Pfam" id="PF04046">
    <property type="entry name" value="PSP"/>
    <property type="match status" value="1"/>
</dbReference>
<dbReference type="InParanoid" id="E1ZXA2"/>